<dbReference type="Pfam" id="PF13298">
    <property type="entry name" value="LigD_N"/>
    <property type="match status" value="1"/>
</dbReference>
<dbReference type="PANTHER" id="PTHR39465">
    <property type="entry name" value="DNA LIGASE D, 3'-PHOSPHOESTERASE DOMAIN"/>
    <property type="match status" value="1"/>
</dbReference>
<sequence>MARLGALYREISPPPLRKASTVAQKATEPPLTDGTARANYDEGQETSEVGRKSDLAAIEAGEIEIRDHLEYFFQHLLNASRPAVGPRTSFDAWKNLYQKSQHPHGRHFVVHQHDHPVSGVHYDLRLQVSATSSISFAVPYGLPGNPNSQRPNRMAIETRVHNLWNHLIESASHATGSLLIWDTGEYEVLPRFQKRQETTDDELSGDGVATMVTGLSQSELLHQAFQSRHIHLRLHGAKLPQDYTIALRLPASNHQAAHSKKPARKRRRQDPSKVASKTSMVVDSGSDSGTVAFPPAAIDPDAEEDDLAAAIASGDDEDATIRANNAYTGATNSIGSVHQRHWFLSLDRTYSGFHKVRGGSEAGRWIGAWEAFYVRGRDVERSVITGRNADEVMADENVEKYVGRKMWRPITE</sequence>
<dbReference type="HOGENOM" id="CLU_040687_0_0_1"/>
<accession>N1PUM9</accession>
<feature type="region of interest" description="Disordered" evidence="1">
    <location>
        <begin position="250"/>
        <end position="290"/>
    </location>
</feature>
<evidence type="ECO:0000256" key="1">
    <source>
        <dbReference type="SAM" id="MobiDB-lite"/>
    </source>
</evidence>
<reference evidence="3 4" key="2">
    <citation type="journal article" date="2012" name="PLoS Pathog.">
        <title>Diverse lifestyles and strategies of plant pathogenesis encoded in the genomes of eighteen Dothideomycetes fungi.</title>
        <authorList>
            <person name="Ohm R.A."/>
            <person name="Feau N."/>
            <person name="Henrissat B."/>
            <person name="Schoch C.L."/>
            <person name="Horwitz B.A."/>
            <person name="Barry K.W."/>
            <person name="Condon B.J."/>
            <person name="Copeland A.C."/>
            <person name="Dhillon B."/>
            <person name="Glaser F."/>
            <person name="Hesse C.N."/>
            <person name="Kosti I."/>
            <person name="LaButti K."/>
            <person name="Lindquist E.A."/>
            <person name="Lucas S."/>
            <person name="Salamov A.A."/>
            <person name="Bradshaw R.E."/>
            <person name="Ciuffetti L."/>
            <person name="Hamelin R.C."/>
            <person name="Kema G.H.J."/>
            <person name="Lawrence C."/>
            <person name="Scott J.A."/>
            <person name="Spatafora J.W."/>
            <person name="Turgeon B.G."/>
            <person name="de Wit P.J.G.M."/>
            <person name="Zhong S."/>
            <person name="Goodwin S.B."/>
            <person name="Grigoriev I.V."/>
        </authorList>
    </citation>
    <scope>NUCLEOTIDE SEQUENCE [LARGE SCALE GENOMIC DNA]</scope>
    <source>
        <strain evidence="4">NZE10 / CBS 128990</strain>
    </source>
</reference>
<dbReference type="Proteomes" id="UP000016933">
    <property type="component" value="Unassembled WGS sequence"/>
</dbReference>
<dbReference type="OrthoDB" id="2588098at2759"/>
<feature type="domain" description="DNA ligase D 3'-phosphoesterase" evidence="2">
    <location>
        <begin position="111"/>
        <end position="245"/>
    </location>
</feature>
<evidence type="ECO:0000313" key="4">
    <source>
        <dbReference type="Proteomes" id="UP000016933"/>
    </source>
</evidence>
<keyword evidence="4" id="KW-1185">Reference proteome</keyword>
<proteinExistence type="predicted"/>
<dbReference type="InterPro" id="IPR014144">
    <property type="entry name" value="LigD_PE_domain"/>
</dbReference>
<dbReference type="OMA" id="SIHQRKW"/>
<dbReference type="EMBL" id="KB446537">
    <property type="protein sequence ID" value="EME46104.1"/>
    <property type="molecule type" value="Genomic_DNA"/>
</dbReference>
<feature type="compositionally biased region" description="Polar residues" evidence="1">
    <location>
        <begin position="275"/>
        <end position="289"/>
    </location>
</feature>
<evidence type="ECO:0000259" key="2">
    <source>
        <dbReference type="Pfam" id="PF13298"/>
    </source>
</evidence>
<evidence type="ECO:0000313" key="3">
    <source>
        <dbReference type="EMBL" id="EME46104.1"/>
    </source>
</evidence>
<dbReference type="PANTHER" id="PTHR39465:SF1">
    <property type="entry name" value="DNA LIGASE D 3'-PHOSPHOESTERASE DOMAIN-CONTAINING PROTEIN"/>
    <property type="match status" value="1"/>
</dbReference>
<feature type="region of interest" description="Disordered" evidence="1">
    <location>
        <begin position="15"/>
        <end position="49"/>
    </location>
</feature>
<gene>
    <name evidence="3" type="ORF">DOTSEDRAFT_125196</name>
</gene>
<organism evidence="3 4">
    <name type="scientific">Dothistroma septosporum (strain NZE10 / CBS 128990)</name>
    <name type="common">Red band needle blight fungus</name>
    <name type="synonym">Mycosphaerella pini</name>
    <dbReference type="NCBI Taxonomy" id="675120"/>
    <lineage>
        <taxon>Eukaryota</taxon>
        <taxon>Fungi</taxon>
        <taxon>Dikarya</taxon>
        <taxon>Ascomycota</taxon>
        <taxon>Pezizomycotina</taxon>
        <taxon>Dothideomycetes</taxon>
        <taxon>Dothideomycetidae</taxon>
        <taxon>Mycosphaerellales</taxon>
        <taxon>Mycosphaerellaceae</taxon>
        <taxon>Dothistroma</taxon>
    </lineage>
</organism>
<dbReference type="eggNOG" id="ENOG502SF29">
    <property type="taxonomic scope" value="Eukaryota"/>
</dbReference>
<reference evidence="4" key="1">
    <citation type="journal article" date="2012" name="PLoS Genet.">
        <title>The genomes of the fungal plant pathogens Cladosporium fulvum and Dothistroma septosporum reveal adaptation to different hosts and lifestyles but also signatures of common ancestry.</title>
        <authorList>
            <person name="de Wit P.J.G.M."/>
            <person name="van der Burgt A."/>
            <person name="Oekmen B."/>
            <person name="Stergiopoulos I."/>
            <person name="Abd-Elsalam K.A."/>
            <person name="Aerts A.L."/>
            <person name="Bahkali A.H."/>
            <person name="Beenen H.G."/>
            <person name="Chettri P."/>
            <person name="Cox M.P."/>
            <person name="Datema E."/>
            <person name="de Vries R.P."/>
            <person name="Dhillon B."/>
            <person name="Ganley A.R."/>
            <person name="Griffiths S.A."/>
            <person name="Guo Y."/>
            <person name="Hamelin R.C."/>
            <person name="Henrissat B."/>
            <person name="Kabir M.S."/>
            <person name="Jashni M.K."/>
            <person name="Kema G."/>
            <person name="Klaubauf S."/>
            <person name="Lapidus A."/>
            <person name="Levasseur A."/>
            <person name="Lindquist E."/>
            <person name="Mehrabi R."/>
            <person name="Ohm R.A."/>
            <person name="Owen T.J."/>
            <person name="Salamov A."/>
            <person name="Schwelm A."/>
            <person name="Schijlen E."/>
            <person name="Sun H."/>
            <person name="van den Burg H.A."/>
            <person name="van Ham R.C.H.J."/>
            <person name="Zhang S."/>
            <person name="Goodwin S.B."/>
            <person name="Grigoriev I.V."/>
            <person name="Collemare J."/>
            <person name="Bradshaw R.E."/>
        </authorList>
    </citation>
    <scope>NUCLEOTIDE SEQUENCE [LARGE SCALE GENOMIC DNA]</scope>
    <source>
        <strain evidence="4">NZE10 / CBS 128990</strain>
    </source>
</reference>
<dbReference type="AlphaFoldDB" id="N1PUM9"/>
<name>N1PUM9_DOTSN</name>
<protein>
    <recommendedName>
        <fullName evidence="2">DNA ligase D 3'-phosphoesterase domain-containing protein</fullName>
    </recommendedName>
</protein>
<feature type="compositionally biased region" description="Basic residues" evidence="1">
    <location>
        <begin position="257"/>
        <end position="268"/>
    </location>
</feature>